<comment type="caution">
    <text evidence="1">The sequence shown here is derived from an EMBL/GenBank/DDBJ whole genome shotgun (WGS) entry which is preliminary data.</text>
</comment>
<reference evidence="1 2" key="1">
    <citation type="submission" date="2019-03" db="EMBL/GenBank/DDBJ databases">
        <title>Single cell metagenomics reveals metabolic interactions within the superorganism composed of flagellate Streblomastix strix and complex community of Bacteroidetes bacteria on its surface.</title>
        <authorList>
            <person name="Treitli S.C."/>
            <person name="Kolisko M."/>
            <person name="Husnik F."/>
            <person name="Keeling P."/>
            <person name="Hampl V."/>
        </authorList>
    </citation>
    <scope>NUCLEOTIDE SEQUENCE [LARGE SCALE GENOMIC DNA]</scope>
    <source>
        <strain evidence="1">ST1C</strain>
    </source>
</reference>
<name>A0A5J4TIY8_9EUKA</name>
<accession>A0A5J4TIY8</accession>
<protein>
    <submittedName>
        <fullName evidence="1">Uncharacterized protein</fullName>
    </submittedName>
</protein>
<sequence length="227" mass="26767">MTSLLHLEIGESSSQMQAFHWSKSIYHSICLRNTSLKVLTTSPGEMNLSEYAIVKRNMRQRIGKEEKGEGKLRRFWMQKRRGYKGVVVAAVAVAVAVTVSEYKKIGQGKETRQFREPMETRTDPRGYKEKELERKKPKLQQYTELIDVVERFHEIMKLIIEEEKKKPKVMLSGQYKEYPNEDGLAFFYPPMNYRPMPIPRSRDLNLSEEQWEQFDENKREGVVRICL</sequence>
<dbReference type="EMBL" id="SNRW01030181">
    <property type="protein sequence ID" value="KAA6358227.1"/>
    <property type="molecule type" value="Genomic_DNA"/>
</dbReference>
<evidence type="ECO:0000313" key="2">
    <source>
        <dbReference type="Proteomes" id="UP000324800"/>
    </source>
</evidence>
<gene>
    <name evidence="1" type="ORF">EZS28_046246</name>
</gene>
<dbReference type="Proteomes" id="UP000324800">
    <property type="component" value="Unassembled WGS sequence"/>
</dbReference>
<proteinExistence type="predicted"/>
<organism evidence="1 2">
    <name type="scientific">Streblomastix strix</name>
    <dbReference type="NCBI Taxonomy" id="222440"/>
    <lineage>
        <taxon>Eukaryota</taxon>
        <taxon>Metamonada</taxon>
        <taxon>Preaxostyla</taxon>
        <taxon>Oxymonadida</taxon>
        <taxon>Streblomastigidae</taxon>
        <taxon>Streblomastix</taxon>
    </lineage>
</organism>
<evidence type="ECO:0000313" key="1">
    <source>
        <dbReference type="EMBL" id="KAA6358227.1"/>
    </source>
</evidence>
<dbReference type="AlphaFoldDB" id="A0A5J4TIY8"/>